<keyword evidence="2" id="KW-0677">Repeat</keyword>
<evidence type="ECO:0000259" key="8">
    <source>
        <dbReference type="PROSITE" id="PS50097"/>
    </source>
</evidence>
<evidence type="ECO:0000313" key="11">
    <source>
        <dbReference type="Proteomes" id="UP001497472"/>
    </source>
</evidence>
<name>A0AAV1IYR8_9NEOP</name>
<dbReference type="PROSITE" id="PS50157">
    <property type="entry name" value="ZINC_FINGER_C2H2_2"/>
    <property type="match status" value="1"/>
</dbReference>
<dbReference type="SMART" id="SM00225">
    <property type="entry name" value="BTB"/>
    <property type="match status" value="1"/>
</dbReference>
<dbReference type="InterPro" id="IPR011333">
    <property type="entry name" value="SKP1/BTB/POZ_sf"/>
</dbReference>
<feature type="region of interest" description="Disordered" evidence="7">
    <location>
        <begin position="993"/>
        <end position="1013"/>
    </location>
</feature>
<evidence type="ECO:0000256" key="4">
    <source>
        <dbReference type="ARBA" id="ARBA00022833"/>
    </source>
</evidence>
<dbReference type="Proteomes" id="UP001497472">
    <property type="component" value="Unassembled WGS sequence"/>
</dbReference>
<keyword evidence="4" id="KW-0862">Zinc</keyword>
<evidence type="ECO:0008006" key="12">
    <source>
        <dbReference type="Google" id="ProtNLM"/>
    </source>
</evidence>
<feature type="region of interest" description="Disordered" evidence="7">
    <location>
        <begin position="173"/>
        <end position="209"/>
    </location>
</feature>
<organism evidence="10 11">
    <name type="scientific">Leptosia nina</name>
    <dbReference type="NCBI Taxonomy" id="320188"/>
    <lineage>
        <taxon>Eukaryota</taxon>
        <taxon>Metazoa</taxon>
        <taxon>Ecdysozoa</taxon>
        <taxon>Arthropoda</taxon>
        <taxon>Hexapoda</taxon>
        <taxon>Insecta</taxon>
        <taxon>Pterygota</taxon>
        <taxon>Neoptera</taxon>
        <taxon>Endopterygota</taxon>
        <taxon>Lepidoptera</taxon>
        <taxon>Glossata</taxon>
        <taxon>Ditrysia</taxon>
        <taxon>Papilionoidea</taxon>
        <taxon>Pieridae</taxon>
        <taxon>Pierinae</taxon>
        <taxon>Leptosia</taxon>
    </lineage>
</organism>
<evidence type="ECO:0000256" key="7">
    <source>
        <dbReference type="SAM" id="MobiDB-lite"/>
    </source>
</evidence>
<evidence type="ECO:0000256" key="5">
    <source>
        <dbReference type="ARBA" id="ARBA00023242"/>
    </source>
</evidence>
<feature type="compositionally biased region" description="Polar residues" evidence="7">
    <location>
        <begin position="1069"/>
        <end position="1084"/>
    </location>
</feature>
<dbReference type="SUPFAM" id="SSF54695">
    <property type="entry name" value="POZ domain"/>
    <property type="match status" value="1"/>
</dbReference>
<dbReference type="PROSITE" id="PS00028">
    <property type="entry name" value="ZINC_FINGER_C2H2_1"/>
    <property type="match status" value="2"/>
</dbReference>
<gene>
    <name evidence="10" type="ORF">LNINA_LOCUS2195</name>
</gene>
<dbReference type="InterPro" id="IPR000210">
    <property type="entry name" value="BTB/POZ_dom"/>
</dbReference>
<dbReference type="PANTHER" id="PTHR24394:SF38">
    <property type="entry name" value="CENTROSOME-ASSOCIATED ZINC FINGER PROTEIN CP190"/>
    <property type="match status" value="1"/>
</dbReference>
<dbReference type="InterPro" id="IPR013087">
    <property type="entry name" value="Znf_C2H2_type"/>
</dbReference>
<proteinExistence type="predicted"/>
<evidence type="ECO:0000313" key="10">
    <source>
        <dbReference type="EMBL" id="CAK1542284.1"/>
    </source>
</evidence>
<dbReference type="SMART" id="SM00355">
    <property type="entry name" value="ZnF_C2H2"/>
    <property type="match status" value="5"/>
</dbReference>
<dbReference type="PANTHER" id="PTHR24394">
    <property type="entry name" value="ZINC FINGER PROTEIN"/>
    <property type="match status" value="1"/>
</dbReference>
<feature type="compositionally biased region" description="Basic and acidic residues" evidence="7">
    <location>
        <begin position="1305"/>
        <end position="1328"/>
    </location>
</feature>
<reference evidence="10 11" key="1">
    <citation type="submission" date="2023-11" db="EMBL/GenBank/DDBJ databases">
        <authorList>
            <person name="Okamura Y."/>
        </authorList>
    </citation>
    <scope>NUCLEOTIDE SEQUENCE [LARGE SCALE GENOMIC DNA]</scope>
</reference>
<dbReference type="Pfam" id="PF00651">
    <property type="entry name" value="BTB"/>
    <property type="match status" value="1"/>
</dbReference>
<feature type="compositionally biased region" description="Polar residues" evidence="7">
    <location>
        <begin position="994"/>
        <end position="1006"/>
    </location>
</feature>
<evidence type="ECO:0000256" key="6">
    <source>
        <dbReference type="PROSITE-ProRule" id="PRU00042"/>
    </source>
</evidence>
<dbReference type="GO" id="GO:0000981">
    <property type="term" value="F:DNA-binding transcription factor activity, RNA polymerase II-specific"/>
    <property type="evidence" value="ECO:0007669"/>
    <property type="project" value="TreeGrafter"/>
</dbReference>
<feature type="compositionally biased region" description="Basic and acidic residues" evidence="7">
    <location>
        <begin position="1269"/>
        <end position="1286"/>
    </location>
</feature>
<evidence type="ECO:0000259" key="9">
    <source>
        <dbReference type="PROSITE" id="PS50157"/>
    </source>
</evidence>
<keyword evidence="3 6" id="KW-0863">Zinc-finger</keyword>
<feature type="domain" description="BTB" evidence="8">
    <location>
        <begin position="30"/>
        <end position="97"/>
    </location>
</feature>
<keyword evidence="1" id="KW-0479">Metal-binding</keyword>
<dbReference type="Gene3D" id="3.30.710.10">
    <property type="entry name" value="Potassium Channel Kv1.1, Chain A"/>
    <property type="match status" value="1"/>
</dbReference>
<keyword evidence="5" id="KW-0539">Nucleus</keyword>
<feature type="domain" description="C2H2-type" evidence="9">
    <location>
        <begin position="503"/>
        <end position="534"/>
    </location>
</feature>
<dbReference type="PROSITE" id="PS50097">
    <property type="entry name" value="BTB"/>
    <property type="match status" value="1"/>
</dbReference>
<feature type="compositionally biased region" description="Basic and acidic residues" evidence="7">
    <location>
        <begin position="194"/>
        <end position="209"/>
    </location>
</feature>
<feature type="compositionally biased region" description="Polar residues" evidence="7">
    <location>
        <begin position="175"/>
        <end position="191"/>
    </location>
</feature>
<feature type="region of interest" description="Disordered" evidence="7">
    <location>
        <begin position="1227"/>
        <end position="1346"/>
    </location>
</feature>
<evidence type="ECO:0000256" key="2">
    <source>
        <dbReference type="ARBA" id="ARBA00022737"/>
    </source>
</evidence>
<evidence type="ECO:0000256" key="1">
    <source>
        <dbReference type="ARBA" id="ARBA00022723"/>
    </source>
</evidence>
<dbReference type="Gene3D" id="3.30.160.60">
    <property type="entry name" value="Classic Zinc Finger"/>
    <property type="match status" value="1"/>
</dbReference>
<dbReference type="EMBL" id="CAVLEF010000003">
    <property type="protein sequence ID" value="CAK1542284.1"/>
    <property type="molecule type" value="Genomic_DNA"/>
</dbReference>
<dbReference type="GO" id="GO:0008270">
    <property type="term" value="F:zinc ion binding"/>
    <property type="evidence" value="ECO:0007669"/>
    <property type="project" value="UniProtKB-KW"/>
</dbReference>
<evidence type="ECO:0000256" key="3">
    <source>
        <dbReference type="ARBA" id="ARBA00022771"/>
    </source>
</evidence>
<feature type="region of interest" description="Disordered" evidence="7">
    <location>
        <begin position="1069"/>
        <end position="1088"/>
    </location>
</feature>
<feature type="compositionally biased region" description="Acidic residues" evidence="7">
    <location>
        <begin position="1420"/>
        <end position="1431"/>
    </location>
</feature>
<sequence>MSDIKQVKVDNWGIYFLQRLKHFFNRTDYCDLTLQFQDNAQLKVHRLVLNSCTEYFELLERTCEMYSDCLIMPDDLQADVVVPIVNFMYTGQLEFKMDLLEKLYQTSLLMSMPILTKLLDAHRTKPVLFGRRYSRSNEEKLAPSPSISNIPKKRTFTKAFQNEQLPSIKKKHSVNTDNTTYSNGLYNTDSTPKPPEKLHKKYLDTDPKPTRYELPAELDDDNVFENSFTSLSYESKPLMVHPETTKYYTPRKSRIFDEPSSSKGFLKDVECRKITQSDIFDDVPDGDVKVLVNRASEDKKDTNQLFDQILTREKKISIEKKENKDSNLDHAKIISEVLKKYPHLVKSNKNIKLKILNNSSRKKVEPKSVKPKMEIPEYTYESDVVDSQEAARLIALGAENVKGPWICLICGTPGRALHFTSYYNYRRHLVDIHNEKPVSTICEYCGLKSLKRNYLVHHLYTKHGVDPPRAFNFPKCNACDYVALSEALLIKHKLSHGDNSRNFRCTVCAATFHSSNFLLQHIQKSGHKFTGDKKPSPQCIYCFKVFARDPTLYVHLKTCHYELAKRDGVIEDSDDERDSKIALDKKEIPQKYMAVDAPISYESQFEETSYQFERRSDGKIEIMPNKPATVLRKKILNADLNKSQPSNSTQKVILQDLVKSEFVETTELIKKDDNNIVLIDNKEYILTDTYETENEEMLPKLTTKSDYSDIQHNVSTEPPKVTIAKSNSINQPIQIVVSNEEEYKALLSSQHSIIFEDGASEKALAVLTAANTSNVGDTINLDTAQPNDMMILPQNYPLNITEANTTDSSNIVVVYSHPVNEANKHYQLITSSGIEGQFVQSSAIFTQNFETVATASHVAINNNAVNNSWPENIPIVTAGMQVITSDSHQDMPQIEITQAAVQNTISKELSNVQESVINNEVNIQTISQNTSSTNIQTTPLITEIPTNIPNNNVLQVEETIEDQSKVVMDTQTNVVIDTQTNNVIETTVDIEPNSDASLEQHVTQEQSDYKTDEIGESVQTTENILYHQVDTELKQEPLTVFEQQQVKELKDPSENTTSNLQKSTLDENAITQSSHQSPEQQLDESSTERQIENIVEQQITDVIVDHHECEESLGAIIVSDSNLISIAQQKQDTMHDNMPCDDIQLHEIDPKVVQENANGVANMQVDQGFVKQQPDVELAVEEIKTDDEETIENIAKEISIVPTILQEQIEKKNIDKNPVVKEIATLASEWSEDETEMEKPDEMLSQDEAEEGNPKETEGQNPDLLQNETEEHLLKLTQDETGEKTPEQLQDETEEPKPKLLQGDTKSKEHELSQDETKGIHSTHELQDKSVSSDIQKNPGKEVENIKMRMKEISSLLNDWEDNDTQEETETITSIPTGVIQNTTVASTEILTFDKTTKDEMQQNSKPCLEEKNIRNLVSDWDEDDEEENKV</sequence>
<feature type="region of interest" description="Disordered" evidence="7">
    <location>
        <begin position="1397"/>
        <end position="1431"/>
    </location>
</feature>
<protein>
    <recommendedName>
        <fullName evidence="12">Centrosome-associated zinc finger protein CP190</fullName>
    </recommendedName>
</protein>
<dbReference type="GO" id="GO:0005634">
    <property type="term" value="C:nucleus"/>
    <property type="evidence" value="ECO:0007669"/>
    <property type="project" value="TreeGrafter"/>
</dbReference>
<comment type="caution">
    <text evidence="10">The sequence shown here is derived from an EMBL/GenBank/DDBJ whole genome shotgun (WGS) entry which is preliminary data.</text>
</comment>
<accession>A0AAV1IYR8</accession>
<keyword evidence="11" id="KW-1185">Reference proteome</keyword>